<dbReference type="STRING" id="941907.SAMN06295910_2364"/>
<name>A0A1X7GW02_9SPHN</name>
<evidence type="ECO:0000256" key="1">
    <source>
        <dbReference type="SAM" id="Phobius"/>
    </source>
</evidence>
<accession>A0A1X7GW02</accession>
<keyword evidence="1" id="KW-1133">Transmembrane helix</keyword>
<dbReference type="RefSeq" id="WP_085218945.1">
    <property type="nucleotide sequence ID" value="NZ_LT840185.1"/>
</dbReference>
<keyword evidence="3" id="KW-1185">Reference proteome</keyword>
<dbReference type="EMBL" id="LT840185">
    <property type="protein sequence ID" value="SMF75593.1"/>
    <property type="molecule type" value="Genomic_DNA"/>
</dbReference>
<keyword evidence="1" id="KW-0472">Membrane</keyword>
<feature type="transmembrane region" description="Helical" evidence="1">
    <location>
        <begin position="12"/>
        <end position="31"/>
    </location>
</feature>
<dbReference type="Proteomes" id="UP000192934">
    <property type="component" value="Chromosome I"/>
</dbReference>
<gene>
    <name evidence="2" type="ORF">SAMN06295910_2364</name>
</gene>
<evidence type="ECO:0000313" key="3">
    <source>
        <dbReference type="Proteomes" id="UP000192934"/>
    </source>
</evidence>
<sequence>MIDRFFAVADRHQRVISFLGITWMVVSWAAYSRFISLPQIELLTGMPAIIASSVFNAVWWGFLNPRIEQRRKMIAGAQPIGNQDG</sequence>
<proteinExistence type="predicted"/>
<protein>
    <submittedName>
        <fullName evidence="2">Uncharacterized protein</fullName>
    </submittedName>
</protein>
<evidence type="ECO:0000313" key="2">
    <source>
        <dbReference type="EMBL" id="SMF75593.1"/>
    </source>
</evidence>
<feature type="transmembrane region" description="Helical" evidence="1">
    <location>
        <begin position="43"/>
        <end position="63"/>
    </location>
</feature>
<keyword evidence="1" id="KW-0812">Transmembrane</keyword>
<reference evidence="3" key="1">
    <citation type="submission" date="2017-04" db="EMBL/GenBank/DDBJ databases">
        <authorList>
            <person name="Varghese N."/>
            <person name="Submissions S."/>
        </authorList>
    </citation>
    <scope>NUCLEOTIDE SEQUENCE [LARGE SCALE GENOMIC DNA]</scope>
    <source>
        <strain evidence="3">Dd16</strain>
    </source>
</reference>
<organism evidence="2 3">
    <name type="scientific">Allosphingosinicella indica</name>
    <dbReference type="NCBI Taxonomy" id="941907"/>
    <lineage>
        <taxon>Bacteria</taxon>
        <taxon>Pseudomonadati</taxon>
        <taxon>Pseudomonadota</taxon>
        <taxon>Alphaproteobacteria</taxon>
        <taxon>Sphingomonadales</taxon>
        <taxon>Sphingomonadaceae</taxon>
        <taxon>Allosphingosinicella</taxon>
    </lineage>
</organism>
<dbReference type="OrthoDB" id="7595554at2"/>
<dbReference type="AlphaFoldDB" id="A0A1X7GW02"/>